<comment type="caution">
    <text evidence="1">The sequence shown here is derived from an EMBL/GenBank/DDBJ whole genome shotgun (WGS) entry which is preliminary data.</text>
</comment>
<gene>
    <name evidence="1" type="ORF">NCS57_01459100</name>
</gene>
<dbReference type="Proteomes" id="UP001065298">
    <property type="component" value="Chromosome 13"/>
</dbReference>
<organism evidence="1 2">
    <name type="scientific">Fusarium keratoplasticum</name>
    <dbReference type="NCBI Taxonomy" id="1328300"/>
    <lineage>
        <taxon>Eukaryota</taxon>
        <taxon>Fungi</taxon>
        <taxon>Dikarya</taxon>
        <taxon>Ascomycota</taxon>
        <taxon>Pezizomycotina</taxon>
        <taxon>Sordariomycetes</taxon>
        <taxon>Hypocreomycetidae</taxon>
        <taxon>Hypocreales</taxon>
        <taxon>Nectriaceae</taxon>
        <taxon>Fusarium</taxon>
        <taxon>Fusarium solani species complex</taxon>
    </lineage>
</organism>
<sequence length="470" mass="51372">MVAPAHFVDVIIVGAGLSGLRAATELHSAGLSYVVLEAEDRVGGKALSVPASSNGTGLVDMGAAWINDSNQSEIFALAEEFDFDLIVQRAEGNSLFQDEEGKVTSIEYGLPGALTDEQLKEAQALMAKLSEYVDRSDLQNPHLGPDAKRLDSLTALEFAEEEFGTDLSKMLVTTLTRAILGVDADELSALYLIDYVKSGTGLGNISSDLKDGGQYLRNRQGNQHFSTKLAEKLRKGSVKLSTPVTRIAQSSKGCTVETRNGQRFYSKKVIVSVPTSLYPLIEFQPQLPREKRELAKSTKLGYYSKTVLVFDSPWWREAGLSGVFTSPNGPIVFTRDTCVPEDEQYSITCFHVGEPGRKWSALPAQERQDSVLKQFNAAFSGVVDHIPKPISIVEKEWTKDHWFQGAPNPVMLPGTMTGAGKSIRAPFKNIHFIGTETAFVWKGYLEGAVRSGDRGAKEVIKALGKRTYSL</sequence>
<evidence type="ECO:0000313" key="2">
    <source>
        <dbReference type="Proteomes" id="UP001065298"/>
    </source>
</evidence>
<name>A0ACC0QE94_9HYPO</name>
<proteinExistence type="predicted"/>
<reference evidence="1" key="1">
    <citation type="submission" date="2022-06" db="EMBL/GenBank/DDBJ databases">
        <title>Fusarium solani species complex genomes reveal bases of compartmentalisation and animal pathogenesis.</title>
        <authorList>
            <person name="Tsai I.J."/>
        </authorList>
    </citation>
    <scope>NUCLEOTIDE SEQUENCE</scope>
    <source>
        <strain evidence="1">Fu6.1</strain>
    </source>
</reference>
<keyword evidence="2" id="KW-1185">Reference proteome</keyword>
<evidence type="ECO:0000313" key="1">
    <source>
        <dbReference type="EMBL" id="KAI8649227.1"/>
    </source>
</evidence>
<dbReference type="EMBL" id="CM046515">
    <property type="protein sequence ID" value="KAI8649227.1"/>
    <property type="molecule type" value="Genomic_DNA"/>
</dbReference>
<protein>
    <submittedName>
        <fullName evidence="1">Amine oxidase</fullName>
    </submittedName>
</protein>
<accession>A0ACC0QE94</accession>